<comment type="caution">
    <text evidence="4">The sequence shown here is derived from an EMBL/GenBank/DDBJ whole genome shotgun (WGS) entry which is preliminary data.</text>
</comment>
<dbReference type="SUPFAM" id="SSF54637">
    <property type="entry name" value="Thioesterase/thiol ester dehydrase-isomerase"/>
    <property type="match status" value="2"/>
</dbReference>
<dbReference type="Gene3D" id="3.10.129.10">
    <property type="entry name" value="Hotdog Thioesterase"/>
    <property type="match status" value="1"/>
</dbReference>
<dbReference type="AlphaFoldDB" id="A0A7W7WPN9"/>
<keyword evidence="5" id="KW-1185">Reference proteome</keyword>
<dbReference type="GO" id="GO:0004312">
    <property type="term" value="F:fatty acid synthase activity"/>
    <property type="evidence" value="ECO:0007669"/>
    <property type="project" value="InterPro"/>
</dbReference>
<evidence type="ECO:0000313" key="4">
    <source>
        <dbReference type="EMBL" id="MBB4958742.1"/>
    </source>
</evidence>
<dbReference type="EMBL" id="JACHJW010000001">
    <property type="protein sequence ID" value="MBB4958742.1"/>
    <property type="molecule type" value="Genomic_DNA"/>
</dbReference>
<feature type="region of interest" description="Disordered" evidence="2">
    <location>
        <begin position="219"/>
        <end position="261"/>
    </location>
</feature>
<evidence type="ECO:0000256" key="2">
    <source>
        <dbReference type="SAM" id="MobiDB-lite"/>
    </source>
</evidence>
<dbReference type="InterPro" id="IPR003965">
    <property type="entry name" value="Fatty_acid_synthase"/>
</dbReference>
<dbReference type="PANTHER" id="PTHR43841:SF1">
    <property type="entry name" value="3-HYDROXYACYL-THIOESTER DEHYDRATASE X"/>
    <property type="match status" value="1"/>
</dbReference>
<dbReference type="Pfam" id="PF01575">
    <property type="entry name" value="MaoC_dehydratas"/>
    <property type="match status" value="1"/>
</dbReference>
<dbReference type="Proteomes" id="UP000578819">
    <property type="component" value="Unassembled WGS sequence"/>
</dbReference>
<evidence type="ECO:0000259" key="3">
    <source>
        <dbReference type="Pfam" id="PF01575"/>
    </source>
</evidence>
<dbReference type="GO" id="GO:0005835">
    <property type="term" value="C:fatty acid synthase complex"/>
    <property type="evidence" value="ECO:0007669"/>
    <property type="project" value="InterPro"/>
</dbReference>
<reference evidence="4 5" key="1">
    <citation type="submission" date="2020-08" db="EMBL/GenBank/DDBJ databases">
        <title>Sequencing the genomes of 1000 actinobacteria strains.</title>
        <authorList>
            <person name="Klenk H.-P."/>
        </authorList>
    </citation>
    <scope>NUCLEOTIDE SEQUENCE [LARGE SCALE GENOMIC DNA]</scope>
    <source>
        <strain evidence="4 5">DSM 45886</strain>
    </source>
</reference>
<feature type="region of interest" description="Disordered" evidence="2">
    <location>
        <begin position="1"/>
        <end position="26"/>
    </location>
</feature>
<dbReference type="PANTHER" id="PTHR43841">
    <property type="entry name" value="3-HYDROXYACYL-THIOESTER DEHYDRATASE HTDX-RELATED"/>
    <property type="match status" value="1"/>
</dbReference>
<evidence type="ECO:0000256" key="1">
    <source>
        <dbReference type="ARBA" id="ARBA00005254"/>
    </source>
</evidence>
<comment type="similarity">
    <text evidence="1">Belongs to the enoyl-CoA hydratase/isomerase family.</text>
</comment>
<name>A0A7W7WPN9_9ACTN</name>
<sequence>MSTPENSATDPYADLPTAALPNTDPPTVQLPIMAPSYAPAEPPTAMLTTIESPTATLTADGPSTVELAELPAIGPLYRRAALRMFPRPGRPARATQLPATGLLVRNVTVDREHLAAYDRACGFRLTDALPATYPHVLAFPLTMHLLAAPDFPVALVGLVHVANQITTERAIDAGEPLDLSVRAVDLRPHHRGRQFDVLATATVDGVVVWRSVSTYLSREKGATTGGTGREVDEQSAPPAATGRWSVDRHTGTTYGRVSGDRNPIHTSRLGARLLGFRRPIAHGMWSKARCLAVFEGRLPDAYTVDVAFKTPIPLPGTAAFRSTPTREFTLYDERSGKPHLVGSVKATTH</sequence>
<evidence type="ECO:0000313" key="5">
    <source>
        <dbReference type="Proteomes" id="UP000578819"/>
    </source>
</evidence>
<dbReference type="InterPro" id="IPR002539">
    <property type="entry name" value="MaoC-like_dom"/>
</dbReference>
<feature type="domain" description="MaoC-like" evidence="3">
    <location>
        <begin position="246"/>
        <end position="315"/>
    </location>
</feature>
<accession>A0A7W7WPN9</accession>
<dbReference type="InterPro" id="IPR029069">
    <property type="entry name" value="HotDog_dom_sf"/>
</dbReference>
<organism evidence="4 5">
    <name type="scientific">Micromonospora polyrhachis</name>
    <dbReference type="NCBI Taxonomy" id="1282883"/>
    <lineage>
        <taxon>Bacteria</taxon>
        <taxon>Bacillati</taxon>
        <taxon>Actinomycetota</taxon>
        <taxon>Actinomycetes</taxon>
        <taxon>Micromonosporales</taxon>
        <taxon>Micromonosporaceae</taxon>
        <taxon>Micromonospora</taxon>
    </lineage>
</organism>
<dbReference type="PRINTS" id="PR01483">
    <property type="entry name" value="FASYNTHASE"/>
</dbReference>
<dbReference type="GO" id="GO:0006633">
    <property type="term" value="P:fatty acid biosynthetic process"/>
    <property type="evidence" value="ECO:0007669"/>
    <property type="project" value="InterPro"/>
</dbReference>
<proteinExistence type="inferred from homology"/>
<protein>
    <submittedName>
        <fullName evidence="4">Acyl dehydratase</fullName>
    </submittedName>
</protein>
<gene>
    <name evidence="4" type="ORF">FHR38_002475</name>
</gene>